<dbReference type="RefSeq" id="WP_060671968.1">
    <property type="nucleotide sequence ID" value="NZ_JBCNGU010000018.1"/>
</dbReference>
<keyword evidence="3 6" id="KW-0812">Transmembrane</keyword>
<organism evidence="8 9">
    <name type="scientific">Rossellomorea vietnamensis</name>
    <dbReference type="NCBI Taxonomy" id="218284"/>
    <lineage>
        <taxon>Bacteria</taxon>
        <taxon>Bacillati</taxon>
        <taxon>Bacillota</taxon>
        <taxon>Bacilli</taxon>
        <taxon>Bacillales</taxon>
        <taxon>Bacillaceae</taxon>
        <taxon>Rossellomorea</taxon>
    </lineage>
</organism>
<protein>
    <recommendedName>
        <fullName evidence="7">DUF202 domain-containing protein</fullName>
    </recommendedName>
</protein>
<evidence type="ECO:0000256" key="4">
    <source>
        <dbReference type="ARBA" id="ARBA00022989"/>
    </source>
</evidence>
<evidence type="ECO:0000259" key="7">
    <source>
        <dbReference type="Pfam" id="PF02656"/>
    </source>
</evidence>
<dbReference type="InterPro" id="IPR052053">
    <property type="entry name" value="IM_YidH-like"/>
</dbReference>
<evidence type="ECO:0000256" key="1">
    <source>
        <dbReference type="ARBA" id="ARBA00004651"/>
    </source>
</evidence>
<dbReference type="OrthoDB" id="582337at2"/>
<feature type="domain" description="DUF202" evidence="7">
    <location>
        <begin position="12"/>
        <end position="83"/>
    </location>
</feature>
<evidence type="ECO:0000256" key="3">
    <source>
        <dbReference type="ARBA" id="ARBA00022692"/>
    </source>
</evidence>
<keyword evidence="4 6" id="KW-1133">Transmembrane helix</keyword>
<comment type="caution">
    <text evidence="8">The sequence shown here is derived from an EMBL/GenBank/DDBJ whole genome shotgun (WGS) entry which is preliminary data.</text>
</comment>
<dbReference type="Proteomes" id="UP000050398">
    <property type="component" value="Unassembled WGS sequence"/>
</dbReference>
<name>A0A0P6W251_9BACI</name>
<feature type="transmembrane region" description="Helical" evidence="6">
    <location>
        <begin position="20"/>
        <end position="42"/>
    </location>
</feature>
<dbReference type="InterPro" id="IPR003807">
    <property type="entry name" value="DUF202"/>
</dbReference>
<dbReference type="AlphaFoldDB" id="A0A0P6W251"/>
<dbReference type="Pfam" id="PF02656">
    <property type="entry name" value="DUF202"/>
    <property type="match status" value="1"/>
</dbReference>
<evidence type="ECO:0000256" key="6">
    <source>
        <dbReference type="SAM" id="Phobius"/>
    </source>
</evidence>
<comment type="subcellular location">
    <subcellularLocation>
        <location evidence="1">Cell membrane</location>
        <topology evidence="1">Multi-pass membrane protein</topology>
    </subcellularLocation>
</comment>
<dbReference type="PANTHER" id="PTHR34187:SF2">
    <property type="entry name" value="DUF202 DOMAIN-CONTAINING PROTEIN"/>
    <property type="match status" value="1"/>
</dbReference>
<gene>
    <name evidence="8" type="ORF">AM506_07960</name>
</gene>
<feature type="transmembrane region" description="Helical" evidence="6">
    <location>
        <begin position="90"/>
        <end position="115"/>
    </location>
</feature>
<dbReference type="eggNOG" id="COG2149">
    <property type="taxonomic scope" value="Bacteria"/>
</dbReference>
<dbReference type="PANTHER" id="PTHR34187">
    <property type="entry name" value="FGR18P"/>
    <property type="match status" value="1"/>
</dbReference>
<dbReference type="PATRIC" id="fig|218284.4.peg.3208"/>
<dbReference type="EMBL" id="LIXZ01000005">
    <property type="protein sequence ID" value="KPL60000.1"/>
    <property type="molecule type" value="Genomic_DNA"/>
</dbReference>
<keyword evidence="2" id="KW-1003">Cell membrane</keyword>
<evidence type="ECO:0000256" key="5">
    <source>
        <dbReference type="ARBA" id="ARBA00023136"/>
    </source>
</evidence>
<sequence length="118" mass="13332">MKEINESKYIQQHLANERTFLAWIRTAIAIIGIGFLTTSLHFNSLQGNTLQDRIAAGISVISIFVGFAIIIGSTINYYRTRRHINTQTFVSADVFIKMMTIVATIVLLLVTVYFFSLN</sequence>
<accession>A0A0P6W251</accession>
<proteinExistence type="predicted"/>
<feature type="transmembrane region" description="Helical" evidence="6">
    <location>
        <begin position="54"/>
        <end position="78"/>
    </location>
</feature>
<keyword evidence="5 6" id="KW-0472">Membrane</keyword>
<evidence type="ECO:0000256" key="2">
    <source>
        <dbReference type="ARBA" id="ARBA00022475"/>
    </source>
</evidence>
<dbReference type="GO" id="GO:0005886">
    <property type="term" value="C:plasma membrane"/>
    <property type="evidence" value="ECO:0007669"/>
    <property type="project" value="UniProtKB-SubCell"/>
</dbReference>
<evidence type="ECO:0000313" key="9">
    <source>
        <dbReference type="Proteomes" id="UP000050398"/>
    </source>
</evidence>
<reference evidence="8 9" key="1">
    <citation type="submission" date="2015-08" db="EMBL/GenBank/DDBJ databases">
        <title>Draft Genome Sequence of Bacillus vietnamensis UCD-SED5.</title>
        <authorList>
            <person name="Lee R.D."/>
            <person name="Jospin G."/>
            <person name="Lang J.M."/>
            <person name="Coil D.A."/>
            <person name="Eisen J.A."/>
        </authorList>
    </citation>
    <scope>NUCLEOTIDE SEQUENCE [LARGE SCALE GENOMIC DNA]</scope>
    <source>
        <strain evidence="8 9">UCD-SED5</strain>
    </source>
</reference>
<evidence type="ECO:0000313" key="8">
    <source>
        <dbReference type="EMBL" id="KPL60000.1"/>
    </source>
</evidence>